<sequence>MLARTKVMLTCELSGSQNVRFLQIAADTEGEIVGADETGDAMVRFGKFIAPINIDLLEIIDDLDDIPIISSATH</sequence>
<protein>
    <submittedName>
        <fullName evidence="1">Uncharacterized protein</fullName>
    </submittedName>
</protein>
<accession>A0A0G1IDU0</accession>
<dbReference type="EMBL" id="LCIN01000009">
    <property type="protein sequence ID" value="KKT56983.1"/>
    <property type="molecule type" value="Genomic_DNA"/>
</dbReference>
<gene>
    <name evidence="1" type="ORF">UW49_C0009G0004</name>
</gene>
<evidence type="ECO:0000313" key="2">
    <source>
        <dbReference type="Proteomes" id="UP000033977"/>
    </source>
</evidence>
<comment type="caution">
    <text evidence="1">The sequence shown here is derived from an EMBL/GenBank/DDBJ whole genome shotgun (WGS) entry which is preliminary data.</text>
</comment>
<name>A0A0G1IDU0_9BACT</name>
<dbReference type="Proteomes" id="UP000033977">
    <property type="component" value="Unassembled WGS sequence"/>
</dbReference>
<reference evidence="1 2" key="1">
    <citation type="journal article" date="2015" name="Nature">
        <title>rRNA introns, odd ribosomes, and small enigmatic genomes across a large radiation of phyla.</title>
        <authorList>
            <person name="Brown C.T."/>
            <person name="Hug L.A."/>
            <person name="Thomas B.C."/>
            <person name="Sharon I."/>
            <person name="Castelle C.J."/>
            <person name="Singh A."/>
            <person name="Wilkins M.J."/>
            <person name="Williams K.H."/>
            <person name="Banfield J.F."/>
        </authorList>
    </citation>
    <scope>NUCLEOTIDE SEQUENCE [LARGE SCALE GENOMIC DNA]</scope>
</reference>
<dbReference type="AlphaFoldDB" id="A0A0G1IDU0"/>
<evidence type="ECO:0000313" key="1">
    <source>
        <dbReference type="EMBL" id="KKT56983.1"/>
    </source>
</evidence>
<organism evidence="1 2">
    <name type="scientific">Candidatus Giovannonibacteria bacterium GW2011_GWB1_44_23</name>
    <dbReference type="NCBI Taxonomy" id="1618652"/>
    <lineage>
        <taxon>Bacteria</taxon>
        <taxon>Candidatus Giovannoniibacteriota</taxon>
    </lineage>
</organism>
<proteinExistence type="predicted"/>